<dbReference type="InterPro" id="IPR044173">
    <property type="entry name" value="CASPL"/>
</dbReference>
<comment type="caution">
    <text evidence="10">The sequence shown here is derived from an EMBL/GenBank/DDBJ whole genome shotgun (WGS) entry which is preliminary data.</text>
</comment>
<keyword evidence="6 8" id="KW-1133">Transmembrane helix</keyword>
<dbReference type="InterPro" id="IPR006459">
    <property type="entry name" value="CASP/CASPL"/>
</dbReference>
<feature type="transmembrane region" description="Helical" evidence="8">
    <location>
        <begin position="31"/>
        <end position="50"/>
    </location>
</feature>
<dbReference type="InterPro" id="IPR006702">
    <property type="entry name" value="CASP_dom"/>
</dbReference>
<keyword evidence="5 8" id="KW-0812">Transmembrane</keyword>
<dbReference type="EMBL" id="JAVXUP010001457">
    <property type="protein sequence ID" value="KAK3011414.1"/>
    <property type="molecule type" value="Genomic_DNA"/>
</dbReference>
<dbReference type="Proteomes" id="UP001188597">
    <property type="component" value="Unassembled WGS sequence"/>
</dbReference>
<sequence>MERENRASFGGMEGDKDVRGANKRSLRCSDLVLRFVALALTLAAAVVLGVDKQTKLMEVTTVSSPPPVLVPVTSKWHYLSAFVYFVVANAIACSHAAVSLLLTLASRGGKKNVALMIIILDLVMVALLFSGIGAATTAGLLGYQGNKHVQWNKVCNKFEKFCNQALAAIAISVLASLAFLLLVLLAALNLHKKHK</sequence>
<evidence type="ECO:0000256" key="8">
    <source>
        <dbReference type="RuleBase" id="RU361233"/>
    </source>
</evidence>
<feature type="domain" description="Casparian strip membrane protein" evidence="9">
    <location>
        <begin position="24"/>
        <end position="177"/>
    </location>
</feature>
<comment type="similarity">
    <text evidence="2 8">Belongs to the Casparian strip membrane proteins (CASP) family.</text>
</comment>
<evidence type="ECO:0000313" key="11">
    <source>
        <dbReference type="Proteomes" id="UP001188597"/>
    </source>
</evidence>
<evidence type="ECO:0000256" key="7">
    <source>
        <dbReference type="ARBA" id="ARBA00023136"/>
    </source>
</evidence>
<evidence type="ECO:0000256" key="2">
    <source>
        <dbReference type="ARBA" id="ARBA00007651"/>
    </source>
</evidence>
<feature type="transmembrane region" description="Helical" evidence="8">
    <location>
        <begin position="165"/>
        <end position="190"/>
    </location>
</feature>
<evidence type="ECO:0000256" key="6">
    <source>
        <dbReference type="ARBA" id="ARBA00022989"/>
    </source>
</evidence>
<comment type="subcellular location">
    <subcellularLocation>
        <location evidence="1 8">Cell membrane</location>
        <topology evidence="1 8">Multi-pass membrane protein</topology>
    </subcellularLocation>
</comment>
<organism evidence="10 11">
    <name type="scientific">Escallonia herrerae</name>
    <dbReference type="NCBI Taxonomy" id="1293975"/>
    <lineage>
        <taxon>Eukaryota</taxon>
        <taxon>Viridiplantae</taxon>
        <taxon>Streptophyta</taxon>
        <taxon>Embryophyta</taxon>
        <taxon>Tracheophyta</taxon>
        <taxon>Spermatophyta</taxon>
        <taxon>Magnoliopsida</taxon>
        <taxon>eudicotyledons</taxon>
        <taxon>Gunneridae</taxon>
        <taxon>Pentapetalae</taxon>
        <taxon>asterids</taxon>
        <taxon>campanulids</taxon>
        <taxon>Escalloniales</taxon>
        <taxon>Escalloniaceae</taxon>
        <taxon>Escallonia</taxon>
    </lineage>
</organism>
<feature type="transmembrane region" description="Helical" evidence="8">
    <location>
        <begin position="114"/>
        <end position="145"/>
    </location>
</feature>
<dbReference type="NCBIfam" id="TIGR01569">
    <property type="entry name" value="A_tha_TIGR01569"/>
    <property type="match status" value="1"/>
</dbReference>
<reference evidence="10" key="1">
    <citation type="submission" date="2022-12" db="EMBL/GenBank/DDBJ databases">
        <title>Draft genome assemblies for two species of Escallonia (Escalloniales).</title>
        <authorList>
            <person name="Chanderbali A."/>
            <person name="Dervinis C."/>
            <person name="Anghel I."/>
            <person name="Soltis D."/>
            <person name="Soltis P."/>
            <person name="Zapata F."/>
        </authorList>
    </citation>
    <scope>NUCLEOTIDE SEQUENCE</scope>
    <source>
        <strain evidence="10">UCBG64.0493</strain>
        <tissue evidence="10">Leaf</tissue>
    </source>
</reference>
<evidence type="ECO:0000256" key="1">
    <source>
        <dbReference type="ARBA" id="ARBA00004651"/>
    </source>
</evidence>
<keyword evidence="11" id="KW-1185">Reference proteome</keyword>
<gene>
    <name evidence="10" type="ORF">RJ639_010902</name>
</gene>
<evidence type="ECO:0000256" key="4">
    <source>
        <dbReference type="ARBA" id="ARBA00022475"/>
    </source>
</evidence>
<evidence type="ECO:0000256" key="5">
    <source>
        <dbReference type="ARBA" id="ARBA00022692"/>
    </source>
</evidence>
<evidence type="ECO:0000313" key="10">
    <source>
        <dbReference type="EMBL" id="KAK3011414.1"/>
    </source>
</evidence>
<comment type="subunit">
    <text evidence="3 8">Homodimer and heterodimers.</text>
</comment>
<dbReference type="PANTHER" id="PTHR36488">
    <property type="entry name" value="CASP-LIKE PROTEIN 1U1"/>
    <property type="match status" value="1"/>
</dbReference>
<evidence type="ECO:0000256" key="3">
    <source>
        <dbReference type="ARBA" id="ARBA00011489"/>
    </source>
</evidence>
<keyword evidence="7 8" id="KW-0472">Membrane</keyword>
<dbReference type="Pfam" id="PF04535">
    <property type="entry name" value="CASP_dom"/>
    <property type="match status" value="1"/>
</dbReference>
<accession>A0AA89ANZ8</accession>
<name>A0AA89ANZ8_9ASTE</name>
<feature type="transmembrane region" description="Helical" evidence="8">
    <location>
        <begin position="81"/>
        <end position="102"/>
    </location>
</feature>
<dbReference type="GO" id="GO:0005886">
    <property type="term" value="C:plasma membrane"/>
    <property type="evidence" value="ECO:0007669"/>
    <property type="project" value="UniProtKB-SubCell"/>
</dbReference>
<protein>
    <recommendedName>
        <fullName evidence="8">CASP-like protein</fullName>
    </recommendedName>
</protein>
<dbReference type="PANTHER" id="PTHR36488:SF8">
    <property type="entry name" value="CASP-LIKE PROTEIN 1U1"/>
    <property type="match status" value="1"/>
</dbReference>
<keyword evidence="4 8" id="KW-1003">Cell membrane</keyword>
<proteinExistence type="inferred from homology"/>
<evidence type="ECO:0000259" key="9">
    <source>
        <dbReference type="Pfam" id="PF04535"/>
    </source>
</evidence>
<dbReference type="AlphaFoldDB" id="A0AA89ANZ8"/>